<keyword evidence="4" id="KW-1185">Reference proteome</keyword>
<feature type="domain" description="Poly(A) RNA polymerase mitochondrial-like central palm" evidence="2">
    <location>
        <begin position="21"/>
        <end position="141"/>
    </location>
</feature>
<dbReference type="STRING" id="4829.A0A168R1G6"/>
<organism evidence="3">
    <name type="scientific">Absidia glauca</name>
    <name type="common">Pin mould</name>
    <dbReference type="NCBI Taxonomy" id="4829"/>
    <lineage>
        <taxon>Eukaryota</taxon>
        <taxon>Fungi</taxon>
        <taxon>Fungi incertae sedis</taxon>
        <taxon>Mucoromycota</taxon>
        <taxon>Mucoromycotina</taxon>
        <taxon>Mucoromycetes</taxon>
        <taxon>Mucorales</taxon>
        <taxon>Cunninghamellaceae</taxon>
        <taxon>Absidia</taxon>
    </lineage>
</organism>
<dbReference type="EMBL" id="LT554481">
    <property type="protein sequence ID" value="SAM05938.1"/>
    <property type="molecule type" value="Genomic_DNA"/>
</dbReference>
<evidence type="ECO:0000313" key="4">
    <source>
        <dbReference type="Proteomes" id="UP000078561"/>
    </source>
</evidence>
<evidence type="ECO:0000256" key="1">
    <source>
        <dbReference type="SAM" id="MobiDB-lite"/>
    </source>
</evidence>
<dbReference type="OMA" id="WITEYPA"/>
<dbReference type="GO" id="GO:1990817">
    <property type="term" value="F:poly(A) RNA polymerase activity"/>
    <property type="evidence" value="ECO:0007669"/>
    <property type="project" value="UniProtKB-EC"/>
</dbReference>
<dbReference type="Pfam" id="PF22600">
    <property type="entry name" value="MTPAP-like_central"/>
    <property type="match status" value="1"/>
</dbReference>
<dbReference type="Proteomes" id="UP000078561">
    <property type="component" value="Unassembled WGS sequence"/>
</dbReference>
<sequence>MKEAPWSDSKTLAHPDKEERLSKEILQFEKYISPTKSEEADRIQMQEMFEDFVAATFPGMKAVPFGSHSTGLCLPGSDMDLDLRGDYGSSKTIINRMKKALLQQRICSYNDLNHVPFAKVPVLTINAERYPIPVDITANNPSPSSDRTIFWVKKHQSLRPLYLVLKHSLLALQHPRPNFRPMSSKFSGMASYTLVCLIVHFLEVEAEKQGCDSSSPSYYANLLVEFLSFYATFDFAKKGIQFFEKSPYFSKGSHPPMMILDPDVPGSNVGRSSAYVNELQECFAFLLDTIVERTDDGPRNSILQRIIPVSNQEPIDGTRRLESRNYEIEPIYMPHSESWEEVQTARREKASQRMDRRHGKKNTQDDDHNKRKRWGGDDDDDDDDVYLAQLESGKKNSNKRKRRNDDDHSSGYKSLSGKNSHRRW</sequence>
<dbReference type="GO" id="GO:0003729">
    <property type="term" value="F:mRNA binding"/>
    <property type="evidence" value="ECO:0007669"/>
    <property type="project" value="TreeGrafter"/>
</dbReference>
<dbReference type="InParanoid" id="A0A168R1G6"/>
<evidence type="ECO:0000313" key="3">
    <source>
        <dbReference type="EMBL" id="SAM05938.1"/>
    </source>
</evidence>
<dbReference type="InterPro" id="IPR054708">
    <property type="entry name" value="MTPAP-like_central"/>
</dbReference>
<evidence type="ECO:0000259" key="2">
    <source>
        <dbReference type="Pfam" id="PF22600"/>
    </source>
</evidence>
<dbReference type="PANTHER" id="PTHR23092:SF15">
    <property type="entry name" value="INACTIVE NON-CANONICAL POLY(A) RNA POLYMERASE PROTEIN TRF4-2-RELATED"/>
    <property type="match status" value="1"/>
</dbReference>
<dbReference type="InterPro" id="IPR045862">
    <property type="entry name" value="Trf4-like"/>
</dbReference>
<gene>
    <name evidence="3" type="primary">ABSGL_11813.1 scaffold 12340</name>
</gene>
<name>A0A168R1G6_ABSGL</name>
<dbReference type="SUPFAM" id="SSF81301">
    <property type="entry name" value="Nucleotidyltransferase"/>
    <property type="match status" value="1"/>
</dbReference>
<feature type="compositionally biased region" description="Basic and acidic residues" evidence="1">
    <location>
        <begin position="343"/>
        <end position="354"/>
    </location>
</feature>
<dbReference type="GO" id="GO:0031499">
    <property type="term" value="C:TRAMP complex"/>
    <property type="evidence" value="ECO:0007669"/>
    <property type="project" value="TreeGrafter"/>
</dbReference>
<dbReference type="Gene3D" id="1.10.1410.10">
    <property type="match status" value="1"/>
</dbReference>
<dbReference type="Gene3D" id="3.30.460.10">
    <property type="entry name" value="Beta Polymerase, domain 2"/>
    <property type="match status" value="1"/>
</dbReference>
<dbReference type="CDD" id="cd05402">
    <property type="entry name" value="NT_PAP_TUTase"/>
    <property type="match status" value="1"/>
</dbReference>
<dbReference type="SUPFAM" id="SSF81631">
    <property type="entry name" value="PAP/OAS1 substrate-binding domain"/>
    <property type="match status" value="1"/>
</dbReference>
<proteinExistence type="predicted"/>
<dbReference type="GO" id="GO:0005730">
    <property type="term" value="C:nucleolus"/>
    <property type="evidence" value="ECO:0007669"/>
    <property type="project" value="TreeGrafter"/>
</dbReference>
<dbReference type="GO" id="GO:0010605">
    <property type="term" value="P:negative regulation of macromolecule metabolic process"/>
    <property type="evidence" value="ECO:0007669"/>
    <property type="project" value="UniProtKB-ARBA"/>
</dbReference>
<protein>
    <recommendedName>
        <fullName evidence="2">Poly(A) RNA polymerase mitochondrial-like central palm domain-containing protein</fullName>
    </recommendedName>
</protein>
<accession>A0A168R1G6</accession>
<reference evidence="3" key="1">
    <citation type="submission" date="2016-04" db="EMBL/GenBank/DDBJ databases">
        <authorList>
            <person name="Evans L.H."/>
            <person name="Alamgir A."/>
            <person name="Owens N."/>
            <person name="Weber N.D."/>
            <person name="Virtaneva K."/>
            <person name="Barbian K."/>
            <person name="Babar A."/>
            <person name="Rosenke K."/>
        </authorList>
    </citation>
    <scope>NUCLEOTIDE SEQUENCE [LARGE SCALE GENOMIC DNA]</scope>
    <source>
        <strain evidence="3">CBS 101.48</strain>
    </source>
</reference>
<dbReference type="OrthoDB" id="273917at2759"/>
<feature type="region of interest" description="Disordered" evidence="1">
    <location>
        <begin position="338"/>
        <end position="424"/>
    </location>
</feature>
<dbReference type="AlphaFoldDB" id="A0A168R1G6"/>
<dbReference type="GO" id="GO:0046872">
    <property type="term" value="F:metal ion binding"/>
    <property type="evidence" value="ECO:0007669"/>
    <property type="project" value="UniProtKB-KW"/>
</dbReference>
<dbReference type="PANTHER" id="PTHR23092">
    <property type="entry name" value="POLY(A) RNA POLYMERASE"/>
    <property type="match status" value="1"/>
</dbReference>
<dbReference type="GO" id="GO:0031123">
    <property type="term" value="P:RNA 3'-end processing"/>
    <property type="evidence" value="ECO:0007669"/>
    <property type="project" value="TreeGrafter"/>
</dbReference>
<dbReference type="GO" id="GO:0043634">
    <property type="term" value="P:polyadenylation-dependent ncRNA catabolic process"/>
    <property type="evidence" value="ECO:0007669"/>
    <property type="project" value="TreeGrafter"/>
</dbReference>
<dbReference type="InterPro" id="IPR043519">
    <property type="entry name" value="NT_sf"/>
</dbReference>